<sequence>MSFLTGLLNRGSNVNIEELVASACKSSDMLCTVSRDLSALEKANSTITDDDATITSHDNEERSIEKKQIEIKEWMEKIGKELTEIRIILVGDDEKDVDEERASKLANAALENNLLRSIASVVIYLPLESSKNAAHIFANLMNRKVEGDTFAAQIISEGGYALDALAKAYGENDQVALACGTMLKEAARHEIINIFILRAAFFWRFLTVHVHNKDFGIAADAFDLLRQLLTLHPHLAAKFLAENYAFFFFF</sequence>
<dbReference type="InterPro" id="IPR016024">
    <property type="entry name" value="ARM-type_fold"/>
</dbReference>
<dbReference type="GO" id="GO:0035556">
    <property type="term" value="P:intracellular signal transduction"/>
    <property type="evidence" value="ECO:0007669"/>
    <property type="project" value="TreeGrafter"/>
</dbReference>
<dbReference type="AlphaFoldDB" id="A0A7S3NI49"/>
<organism evidence="2">
    <name type="scientific">Aureoumbra lagunensis</name>
    <dbReference type="NCBI Taxonomy" id="44058"/>
    <lineage>
        <taxon>Eukaryota</taxon>
        <taxon>Sar</taxon>
        <taxon>Stramenopiles</taxon>
        <taxon>Ochrophyta</taxon>
        <taxon>Pelagophyceae</taxon>
        <taxon>Pelagomonadales</taxon>
        <taxon>Aureoumbra</taxon>
    </lineage>
</organism>
<dbReference type="Pfam" id="PF08569">
    <property type="entry name" value="Mo25"/>
    <property type="match status" value="1"/>
</dbReference>
<gene>
    <name evidence="2" type="ORF">ALAG00032_LOCUS2530</name>
</gene>
<dbReference type="GO" id="GO:0043539">
    <property type="term" value="F:protein serine/threonine kinase activator activity"/>
    <property type="evidence" value="ECO:0007669"/>
    <property type="project" value="TreeGrafter"/>
</dbReference>
<dbReference type="Gene3D" id="1.25.10.10">
    <property type="entry name" value="Leucine-rich Repeat Variant"/>
    <property type="match status" value="1"/>
</dbReference>
<proteinExistence type="inferred from homology"/>
<dbReference type="InterPro" id="IPR011989">
    <property type="entry name" value="ARM-like"/>
</dbReference>
<dbReference type="PANTHER" id="PTHR10182">
    <property type="entry name" value="CALCIUM-BINDING PROTEIN 39-RELATED"/>
    <property type="match status" value="1"/>
</dbReference>
<evidence type="ECO:0000313" key="2">
    <source>
        <dbReference type="EMBL" id="CAE0361797.1"/>
    </source>
</evidence>
<protein>
    <submittedName>
        <fullName evidence="2">Uncharacterized protein</fullName>
    </submittedName>
</protein>
<dbReference type="SUPFAM" id="SSF48371">
    <property type="entry name" value="ARM repeat"/>
    <property type="match status" value="1"/>
</dbReference>
<reference evidence="2" key="1">
    <citation type="submission" date="2021-01" db="EMBL/GenBank/DDBJ databases">
        <authorList>
            <person name="Corre E."/>
            <person name="Pelletier E."/>
            <person name="Niang G."/>
            <person name="Scheremetjew M."/>
            <person name="Finn R."/>
            <person name="Kale V."/>
            <person name="Holt S."/>
            <person name="Cochrane G."/>
            <person name="Meng A."/>
            <person name="Brown T."/>
            <person name="Cohen L."/>
        </authorList>
    </citation>
    <scope>NUCLEOTIDE SEQUENCE</scope>
    <source>
        <strain evidence="2">CCMP1510</strain>
    </source>
</reference>
<dbReference type="PANTHER" id="PTHR10182:SF3">
    <property type="entry name" value="PROTEIN MO25"/>
    <property type="match status" value="1"/>
</dbReference>
<accession>A0A7S3NI49</accession>
<evidence type="ECO:0000256" key="1">
    <source>
        <dbReference type="ARBA" id="ARBA00011012"/>
    </source>
</evidence>
<name>A0A7S3NI49_9STRA</name>
<dbReference type="EMBL" id="HBIJ01003601">
    <property type="protein sequence ID" value="CAE0361797.1"/>
    <property type="molecule type" value="Transcribed_RNA"/>
</dbReference>
<comment type="similarity">
    <text evidence="1">Belongs to the Mo25 family.</text>
</comment>
<dbReference type="InterPro" id="IPR013878">
    <property type="entry name" value="Mo25"/>
</dbReference>